<keyword evidence="1" id="KW-0378">Hydrolase</keyword>
<keyword evidence="1" id="KW-0326">Glycosidase</keyword>
<reference evidence="1" key="1">
    <citation type="journal article" date="2025" name="Int. J. Syst. Evol. Microbiol.">
        <title>Streptomyces citrinus sp. nov., with yellow diffusible pigment.</title>
        <authorList>
            <person name="He Y."/>
            <person name="Yang E."/>
            <person name="Xu J."/>
            <person name="Sun Y."/>
            <person name="Sun L."/>
        </authorList>
    </citation>
    <scope>NUCLEOTIDE SEQUENCE</scope>
    <source>
        <strain evidence="1">Q6</strain>
    </source>
</reference>
<dbReference type="EC" id="3.2.1.-" evidence="1"/>
<protein>
    <submittedName>
        <fullName evidence="1">GH92 family glycosyl hydrolase</fullName>
        <ecNumber evidence="1">3.2.1.-</ecNumber>
    </submittedName>
</protein>
<sequence length="782" mass="84857">MERRTRGPLPRTLGLVAAAALLGTGLGAPVAQAASGADGRLTDLVNPFIGTENEGNTYPGAAVPFGMVQLSPDTGHNTGYDYSENHIRGFSTVHLSGVGCGLGGDLPVLPTTGDITSTDYATYAAEFSHDDEQASPGSYRVGLKTGIEAELTATKRTGVQKYTFPATDKANVMINAGQSLHKTLHTKVEILDSRTVRTAITGSGFCQDTKPYTVYTITKFDRPFTTSGTWKGGTVTEGAKTSEADAERNGAFARFDTSKDRTVEATTAISYVDAHGAALNLRTEGGRSYADVRDAAQAAWEDRLDDVRAQGGSETLRRTFYSSLYRSFLAPNIGSDVDGRYTGWDQKTHRADGFTYYQNWSLWDTYRTQAQLLSLLAPRESRDMALSVIRIDKDSGWLPKWGYGTVETNIMTGDPVTPFLTNAYQQGLLKGHEEEAYRALKKNADGVPPADSAPVGREANKEYLAHGFAPYIKGRAHVKPGDSDYDHGASATLEYALSDAMLGQMAKDLGHDADAARYTERAQNYREIFDGSTGFFRARDAAGAFTGPADPAQSEGFHEGTSWQYQWLVPQDLPGMVGLIGGKDAANQRLDSFFAYDQLVEDPAKTAREVWVNGPYDYYNADKYNPQNEPDLIAPYTYLSTGQPWKTTDVVHGALTLFTDTPTGMTGNDDLGTMSAWNVLSSIGIFPVQPGTDTWGLSTPVFARVDLTLDRRYYPTGQLTVRAPGTSDTDRYIRSAQVNGADYDKTYLTTDDLRGLRNLTFDVGDTPSAWGTGADAAPPALK</sequence>
<dbReference type="Proteomes" id="UP001432251">
    <property type="component" value="Chromosome"/>
</dbReference>
<keyword evidence="2" id="KW-1185">Reference proteome</keyword>
<evidence type="ECO:0000313" key="2">
    <source>
        <dbReference type="Proteomes" id="UP001432251"/>
    </source>
</evidence>
<dbReference type="EMBL" id="CP146022">
    <property type="protein sequence ID" value="WWQ68147.1"/>
    <property type="molecule type" value="Genomic_DNA"/>
</dbReference>
<organism evidence="1 2">
    <name type="scientific">Streptomyces citrinus</name>
    <dbReference type="NCBI Taxonomy" id="3118173"/>
    <lineage>
        <taxon>Bacteria</taxon>
        <taxon>Bacillati</taxon>
        <taxon>Actinomycetota</taxon>
        <taxon>Actinomycetes</taxon>
        <taxon>Kitasatosporales</taxon>
        <taxon>Streptomycetaceae</taxon>
        <taxon>Streptomyces</taxon>
    </lineage>
</organism>
<name>A0ACD5ALN8_9ACTN</name>
<gene>
    <name evidence="1" type="ORF">V2W30_35675</name>
</gene>
<accession>A0ACD5ALN8</accession>
<evidence type="ECO:0000313" key="1">
    <source>
        <dbReference type="EMBL" id="WWQ68147.1"/>
    </source>
</evidence>
<proteinExistence type="predicted"/>